<organism evidence="1">
    <name type="scientific">marine sediment metagenome</name>
    <dbReference type="NCBI Taxonomy" id="412755"/>
    <lineage>
        <taxon>unclassified sequences</taxon>
        <taxon>metagenomes</taxon>
        <taxon>ecological metagenomes</taxon>
    </lineage>
</organism>
<gene>
    <name evidence="1" type="ORF">S01H1_42385</name>
</gene>
<reference evidence="1" key="1">
    <citation type="journal article" date="2014" name="Front. Microbiol.">
        <title>High frequency of phylogenetically diverse reductive dehalogenase-homologous genes in deep subseafloor sedimentary metagenomes.</title>
        <authorList>
            <person name="Kawai M."/>
            <person name="Futagami T."/>
            <person name="Toyoda A."/>
            <person name="Takaki Y."/>
            <person name="Nishi S."/>
            <person name="Hori S."/>
            <person name="Arai W."/>
            <person name="Tsubouchi T."/>
            <person name="Morono Y."/>
            <person name="Uchiyama I."/>
            <person name="Ito T."/>
            <person name="Fujiyama A."/>
            <person name="Inagaki F."/>
            <person name="Takami H."/>
        </authorList>
    </citation>
    <scope>NUCLEOTIDE SEQUENCE</scope>
    <source>
        <strain evidence="1">Expedition CK06-06</strain>
    </source>
</reference>
<dbReference type="Gene3D" id="3.40.50.2000">
    <property type="entry name" value="Glycogen Phosphorylase B"/>
    <property type="match status" value="2"/>
</dbReference>
<name>X0W0U0_9ZZZZ</name>
<proteinExistence type="predicted"/>
<dbReference type="AlphaFoldDB" id="X0W0U0"/>
<feature type="non-terminal residue" evidence="1">
    <location>
        <position position="239"/>
    </location>
</feature>
<dbReference type="SUPFAM" id="SSF53756">
    <property type="entry name" value="UDP-Glycosyltransferase/glycogen phosphorylase"/>
    <property type="match status" value="1"/>
</dbReference>
<sequence>MTKIILITNIPTPYRIPLFNELKRQLSSKNIKFKVIFGASGYPRRKWKIDMSECCFDYNILSSRKIILNNSEKTIFTYRGLFKVIKSERPEVIITIGFSLATTKIWLLSWLKKIKYIIWSGAAQRDKCKKDSLIRRIQRKYLIKRAHGFIAYGSKAKSYLISLGANRTKIKIGINTVDTGFFQRETKKCRNSSTRSNINWLLYIGNLTAGKRVDLLLDMVKSLLKNRDDFILKLVGDGP</sequence>
<evidence type="ECO:0008006" key="2">
    <source>
        <dbReference type="Google" id="ProtNLM"/>
    </source>
</evidence>
<protein>
    <recommendedName>
        <fullName evidence="2">Glycosyl transferase family 1 domain-containing protein</fullName>
    </recommendedName>
</protein>
<accession>X0W0U0</accession>
<comment type="caution">
    <text evidence="1">The sequence shown here is derived from an EMBL/GenBank/DDBJ whole genome shotgun (WGS) entry which is preliminary data.</text>
</comment>
<dbReference type="EMBL" id="BARS01026954">
    <property type="protein sequence ID" value="GAG06356.1"/>
    <property type="molecule type" value="Genomic_DNA"/>
</dbReference>
<evidence type="ECO:0000313" key="1">
    <source>
        <dbReference type="EMBL" id="GAG06356.1"/>
    </source>
</evidence>